<dbReference type="RefSeq" id="XP_004492068.1">
    <property type="nucleotide sequence ID" value="XM_004492011.3"/>
</dbReference>
<dbReference type="PROSITE" id="PS51035">
    <property type="entry name" value="BAG"/>
    <property type="match status" value="1"/>
</dbReference>
<sequence length="363" mass="41948">MQMNNSRTTWGPLYNRAPTKVVSIPVHFVGSERTRTNSATNIQRVARGFLVRKSVKKMLKMKVELEEIEINVNGEETLKLLKKDQKERLRIGETIMNLLLKLDCVRVFQCYALREFRKSLIKRVIFLQEFVDQIQMVGPTYEDDIVKGNFVGVEEKEDVGCEEEQEGGVKIESLMNCLVNENEDEGDGEEHDGDEKMDVLVKEENKGGNKIEALMNEDKCVNEEENCLIKEMGENGENEEDEEGNKMEGLEKMEESVGTSLVEEGIEGDSMVVKEEEGKIVIGYEEEDFKEGGDGNREMLKRMMEDNEKMMEMMAQLFERNEKQTTLLTSLTQRVEQLERAFTCDKLRRKKRRNVDAKYRHNA</sequence>
<dbReference type="PaxDb" id="3827-XP_004492068.1"/>
<keyword evidence="2" id="KW-0143">Chaperone</keyword>
<dbReference type="Pfam" id="PF02179">
    <property type="entry name" value="BAG"/>
    <property type="match status" value="1"/>
</dbReference>
<reference evidence="6" key="2">
    <citation type="submission" date="2025-08" db="UniProtKB">
        <authorList>
            <consortium name="RefSeq"/>
        </authorList>
    </citation>
    <scope>IDENTIFICATION</scope>
    <source>
        <tissue evidence="6">Etiolated seedlings</tissue>
    </source>
</reference>
<dbReference type="Pfam" id="PF00612">
    <property type="entry name" value="IQ"/>
    <property type="match status" value="1"/>
</dbReference>
<protein>
    <submittedName>
        <fullName evidence="6">BAG family molecular chaperone regulator 6-like</fullName>
    </submittedName>
</protein>
<dbReference type="AlphaFoldDB" id="A0A1S2XPS8"/>
<dbReference type="PANTHER" id="PTHR33322:SF4">
    <property type="entry name" value="BAG DOMAIN CONTAINING PROTEIN, EXPRESSED"/>
    <property type="match status" value="1"/>
</dbReference>
<keyword evidence="1" id="KW-0112">Calmodulin-binding</keyword>
<dbReference type="eggNOG" id="ENOG502RY04">
    <property type="taxonomic scope" value="Eukaryota"/>
</dbReference>
<name>A0A1S2XPS8_CICAR</name>
<keyword evidence="5" id="KW-1185">Reference proteome</keyword>
<keyword evidence="3" id="KW-0175">Coiled coil</keyword>
<evidence type="ECO:0000259" key="4">
    <source>
        <dbReference type="PROSITE" id="PS51035"/>
    </source>
</evidence>
<feature type="domain" description="BAG" evidence="4">
    <location>
        <begin position="54"/>
        <end position="135"/>
    </location>
</feature>
<dbReference type="SMART" id="SM00264">
    <property type="entry name" value="BAG"/>
    <property type="match status" value="1"/>
</dbReference>
<dbReference type="Gene3D" id="1.20.58.120">
    <property type="entry name" value="BAG domain"/>
    <property type="match status" value="1"/>
</dbReference>
<dbReference type="Proteomes" id="UP000087171">
    <property type="component" value="Chromosome Ca3"/>
</dbReference>
<accession>A0A1S2XPS8</accession>
<evidence type="ECO:0000256" key="1">
    <source>
        <dbReference type="ARBA" id="ARBA00022860"/>
    </source>
</evidence>
<dbReference type="PANTHER" id="PTHR33322">
    <property type="entry name" value="BAG DOMAIN CONTAINING PROTEIN, EXPRESSED"/>
    <property type="match status" value="1"/>
</dbReference>
<dbReference type="SUPFAM" id="SSF63491">
    <property type="entry name" value="BAG domain"/>
    <property type="match status" value="1"/>
</dbReference>
<evidence type="ECO:0000256" key="3">
    <source>
        <dbReference type="SAM" id="Coils"/>
    </source>
</evidence>
<proteinExistence type="predicted"/>
<dbReference type="OrthoDB" id="1923217at2759"/>
<dbReference type="InterPro" id="IPR000048">
    <property type="entry name" value="IQ_motif_EF-hand-BS"/>
</dbReference>
<evidence type="ECO:0000313" key="5">
    <source>
        <dbReference type="Proteomes" id="UP000087171"/>
    </source>
</evidence>
<dbReference type="GeneID" id="101499652"/>
<evidence type="ECO:0000313" key="6">
    <source>
        <dbReference type="RefSeq" id="XP_004492068.1"/>
    </source>
</evidence>
<dbReference type="PROSITE" id="PS50096">
    <property type="entry name" value="IQ"/>
    <property type="match status" value="1"/>
</dbReference>
<dbReference type="GO" id="GO:0006457">
    <property type="term" value="P:protein folding"/>
    <property type="evidence" value="ECO:0007669"/>
    <property type="project" value="TreeGrafter"/>
</dbReference>
<dbReference type="GO" id="GO:0051087">
    <property type="term" value="F:protein-folding chaperone binding"/>
    <property type="evidence" value="ECO:0007669"/>
    <property type="project" value="InterPro"/>
</dbReference>
<gene>
    <name evidence="6" type="primary">LOC101499652</name>
</gene>
<reference evidence="5" key="1">
    <citation type="journal article" date="2013" name="Nat. Biotechnol.">
        <title>Draft genome sequence of chickpea (Cicer arietinum) provides a resource for trait improvement.</title>
        <authorList>
            <person name="Varshney R.K."/>
            <person name="Song C."/>
            <person name="Saxena R.K."/>
            <person name="Azam S."/>
            <person name="Yu S."/>
            <person name="Sharpe A.G."/>
            <person name="Cannon S."/>
            <person name="Baek J."/>
            <person name="Rosen B.D."/>
            <person name="Tar'an B."/>
            <person name="Millan T."/>
            <person name="Zhang X."/>
            <person name="Ramsay L.D."/>
            <person name="Iwata A."/>
            <person name="Wang Y."/>
            <person name="Nelson W."/>
            <person name="Farmer A.D."/>
            <person name="Gaur P.M."/>
            <person name="Soderlund C."/>
            <person name="Penmetsa R.V."/>
            <person name="Xu C."/>
            <person name="Bharti A.K."/>
            <person name="He W."/>
            <person name="Winter P."/>
            <person name="Zhao S."/>
            <person name="Hane J.K."/>
            <person name="Carrasquilla-Garcia N."/>
            <person name="Condie J.A."/>
            <person name="Upadhyaya H.D."/>
            <person name="Luo M.C."/>
            <person name="Thudi M."/>
            <person name="Gowda C.L."/>
            <person name="Singh N.P."/>
            <person name="Lichtenzveig J."/>
            <person name="Gali K.K."/>
            <person name="Rubio J."/>
            <person name="Nadarajan N."/>
            <person name="Dolezel J."/>
            <person name="Bansal K.C."/>
            <person name="Xu X."/>
            <person name="Edwards D."/>
            <person name="Zhang G."/>
            <person name="Kahl G."/>
            <person name="Gil J."/>
            <person name="Singh K.B."/>
            <person name="Datta S.K."/>
            <person name="Jackson S.A."/>
            <person name="Wang J."/>
            <person name="Cook D.R."/>
        </authorList>
    </citation>
    <scope>NUCLEOTIDE SEQUENCE [LARGE SCALE GENOMIC DNA]</scope>
    <source>
        <strain evidence="5">cv. CDC Frontier</strain>
    </source>
</reference>
<dbReference type="KEGG" id="cam:101499652"/>
<dbReference type="GO" id="GO:0009506">
    <property type="term" value="C:plasmodesma"/>
    <property type="evidence" value="ECO:0007669"/>
    <property type="project" value="TreeGrafter"/>
</dbReference>
<dbReference type="InterPro" id="IPR036533">
    <property type="entry name" value="BAG_dom_sf"/>
</dbReference>
<feature type="coiled-coil region" evidence="3">
    <location>
        <begin position="300"/>
        <end position="341"/>
    </location>
</feature>
<dbReference type="STRING" id="3827.A0A1S2XPS8"/>
<dbReference type="InterPro" id="IPR003103">
    <property type="entry name" value="BAG_domain"/>
</dbReference>
<dbReference type="InterPro" id="IPR040400">
    <property type="entry name" value="BAG5/6/7/8"/>
</dbReference>
<dbReference type="GO" id="GO:0005516">
    <property type="term" value="F:calmodulin binding"/>
    <property type="evidence" value="ECO:0007669"/>
    <property type="project" value="UniProtKB-KW"/>
</dbReference>
<organism evidence="5 6">
    <name type="scientific">Cicer arietinum</name>
    <name type="common">Chickpea</name>
    <name type="synonym">Garbanzo</name>
    <dbReference type="NCBI Taxonomy" id="3827"/>
    <lineage>
        <taxon>Eukaryota</taxon>
        <taxon>Viridiplantae</taxon>
        <taxon>Streptophyta</taxon>
        <taxon>Embryophyta</taxon>
        <taxon>Tracheophyta</taxon>
        <taxon>Spermatophyta</taxon>
        <taxon>Magnoliopsida</taxon>
        <taxon>eudicotyledons</taxon>
        <taxon>Gunneridae</taxon>
        <taxon>Pentapetalae</taxon>
        <taxon>rosids</taxon>
        <taxon>fabids</taxon>
        <taxon>Fabales</taxon>
        <taxon>Fabaceae</taxon>
        <taxon>Papilionoideae</taxon>
        <taxon>50 kb inversion clade</taxon>
        <taxon>NPAAA clade</taxon>
        <taxon>Hologalegina</taxon>
        <taxon>IRL clade</taxon>
        <taxon>Cicereae</taxon>
        <taxon>Cicer</taxon>
    </lineage>
</organism>
<evidence type="ECO:0000256" key="2">
    <source>
        <dbReference type="ARBA" id="ARBA00023186"/>
    </source>
</evidence>